<evidence type="ECO:0000313" key="1">
    <source>
        <dbReference type="EMBL" id="KAG7439564.1"/>
    </source>
</evidence>
<proteinExistence type="predicted"/>
<comment type="caution">
    <text evidence="1">The sequence shown here is derived from an EMBL/GenBank/DDBJ whole genome shotgun (WGS) entry which is preliminary data.</text>
</comment>
<dbReference type="GeneID" id="66106179"/>
<name>A0A9P8ALC0_9AGAR</name>
<reference evidence="1" key="1">
    <citation type="submission" date="2020-11" db="EMBL/GenBank/DDBJ databases">
        <title>Adaptations for nitrogen fixation in a non-lichenized fungal sporocarp promotes dispersal by wood-feeding termites.</title>
        <authorList>
            <consortium name="DOE Joint Genome Institute"/>
            <person name="Koch R.A."/>
            <person name="Yoon G."/>
            <person name="Arayal U."/>
            <person name="Lail K."/>
            <person name="Amirebrahimi M."/>
            <person name="Labutti K."/>
            <person name="Lipzen A."/>
            <person name="Riley R."/>
            <person name="Barry K."/>
            <person name="Henrissat B."/>
            <person name="Grigoriev I.V."/>
            <person name="Herr J.R."/>
            <person name="Aime M.C."/>
        </authorList>
    </citation>
    <scope>NUCLEOTIDE SEQUENCE</scope>
    <source>
        <strain evidence="1">MCA 3950</strain>
    </source>
</reference>
<sequence length="51" mass="6019">ITVREHMGGSSYFTATRIEPLLPMDIVESRWLLLPPDKYHLYYILDCTLSY</sequence>
<dbReference type="Proteomes" id="UP000812287">
    <property type="component" value="Unassembled WGS sequence"/>
</dbReference>
<accession>A0A9P8ALC0</accession>
<dbReference type="EMBL" id="MU250590">
    <property type="protein sequence ID" value="KAG7439564.1"/>
    <property type="molecule type" value="Genomic_DNA"/>
</dbReference>
<organism evidence="1 2">
    <name type="scientific">Guyanagaster necrorhizus</name>
    <dbReference type="NCBI Taxonomy" id="856835"/>
    <lineage>
        <taxon>Eukaryota</taxon>
        <taxon>Fungi</taxon>
        <taxon>Dikarya</taxon>
        <taxon>Basidiomycota</taxon>
        <taxon>Agaricomycotina</taxon>
        <taxon>Agaricomycetes</taxon>
        <taxon>Agaricomycetidae</taxon>
        <taxon>Agaricales</taxon>
        <taxon>Marasmiineae</taxon>
        <taxon>Physalacriaceae</taxon>
        <taxon>Guyanagaster</taxon>
    </lineage>
</organism>
<protein>
    <submittedName>
        <fullName evidence="1">Uncharacterized protein</fullName>
    </submittedName>
</protein>
<evidence type="ECO:0000313" key="2">
    <source>
        <dbReference type="Proteomes" id="UP000812287"/>
    </source>
</evidence>
<feature type="non-terminal residue" evidence="1">
    <location>
        <position position="1"/>
    </location>
</feature>
<dbReference type="OrthoDB" id="446925at2759"/>
<gene>
    <name evidence="1" type="ORF">BT62DRAFT_913174</name>
</gene>
<keyword evidence="2" id="KW-1185">Reference proteome</keyword>
<dbReference type="RefSeq" id="XP_043033064.1">
    <property type="nucleotide sequence ID" value="XM_043183882.1"/>
</dbReference>
<dbReference type="AlphaFoldDB" id="A0A9P8ALC0"/>